<dbReference type="InterPro" id="IPR016197">
    <property type="entry name" value="Chromo-like_dom_sf"/>
</dbReference>
<dbReference type="PROSITE" id="PS50878">
    <property type="entry name" value="RT_POL"/>
    <property type="match status" value="1"/>
</dbReference>
<feature type="domain" description="Reverse transcriptase" evidence="18">
    <location>
        <begin position="654"/>
        <end position="833"/>
    </location>
</feature>
<evidence type="ECO:0000256" key="16">
    <source>
        <dbReference type="SAM" id="MobiDB-lite"/>
    </source>
</evidence>
<evidence type="ECO:0000256" key="3">
    <source>
        <dbReference type="ARBA" id="ARBA00022695"/>
    </source>
</evidence>
<name>A0A087HA04_ARAAL</name>
<evidence type="ECO:0000256" key="11">
    <source>
        <dbReference type="ARBA" id="ARBA00022918"/>
    </source>
</evidence>
<keyword evidence="13" id="KW-0238">DNA-binding</keyword>
<evidence type="ECO:0000313" key="19">
    <source>
        <dbReference type="EMBL" id="KFK38956.1"/>
    </source>
</evidence>
<dbReference type="PANTHER" id="PTHR37984:SF5">
    <property type="entry name" value="PROTEIN NYNRIN-LIKE"/>
    <property type="match status" value="1"/>
</dbReference>
<keyword evidence="11" id="KW-0695">RNA-directed DNA polymerase</keyword>
<keyword evidence="7" id="KW-0255">Endonuclease</keyword>
<evidence type="ECO:0000259" key="17">
    <source>
        <dbReference type="PROSITE" id="PS50013"/>
    </source>
</evidence>
<dbReference type="Pfam" id="PF00078">
    <property type="entry name" value="RVT_1"/>
    <property type="match status" value="1"/>
</dbReference>
<keyword evidence="1" id="KW-0645">Protease</keyword>
<evidence type="ECO:0000256" key="12">
    <source>
        <dbReference type="ARBA" id="ARBA00022932"/>
    </source>
</evidence>
<feature type="domain" description="Chromo" evidence="17">
    <location>
        <begin position="1351"/>
        <end position="1385"/>
    </location>
</feature>
<keyword evidence="20" id="KW-1185">Reference proteome</keyword>
<dbReference type="GO" id="GO:0004190">
    <property type="term" value="F:aspartic-type endopeptidase activity"/>
    <property type="evidence" value="ECO:0007669"/>
    <property type="project" value="UniProtKB-KW"/>
</dbReference>
<keyword evidence="5" id="KW-0479">Metal-binding</keyword>
<evidence type="ECO:0000256" key="4">
    <source>
        <dbReference type="ARBA" id="ARBA00022722"/>
    </source>
</evidence>
<keyword evidence="8" id="KW-0378">Hydrolase</keyword>
<dbReference type="GO" id="GO:0046872">
    <property type="term" value="F:metal ion binding"/>
    <property type="evidence" value="ECO:0007669"/>
    <property type="project" value="UniProtKB-KW"/>
</dbReference>
<dbReference type="Gene3D" id="1.10.340.70">
    <property type="match status" value="1"/>
</dbReference>
<evidence type="ECO:0000256" key="14">
    <source>
        <dbReference type="ARBA" id="ARBA00023172"/>
    </source>
</evidence>
<dbReference type="GO" id="GO:0006310">
    <property type="term" value="P:DNA recombination"/>
    <property type="evidence" value="ECO:0007669"/>
    <property type="project" value="UniProtKB-KW"/>
</dbReference>
<dbReference type="InterPro" id="IPR041577">
    <property type="entry name" value="RT_RNaseH_2"/>
</dbReference>
<keyword evidence="6" id="KW-0064">Aspartyl protease</keyword>
<evidence type="ECO:0008006" key="21">
    <source>
        <dbReference type="Google" id="ProtNLM"/>
    </source>
</evidence>
<evidence type="ECO:0000256" key="6">
    <source>
        <dbReference type="ARBA" id="ARBA00022750"/>
    </source>
</evidence>
<dbReference type="OrthoDB" id="5106181at2759"/>
<dbReference type="Gene3D" id="3.30.70.270">
    <property type="match status" value="2"/>
</dbReference>
<dbReference type="InterPro" id="IPR050951">
    <property type="entry name" value="Retrovirus_Pol_polyprotein"/>
</dbReference>
<keyword evidence="15" id="KW-0511">Multifunctional enzyme</keyword>
<dbReference type="Pfam" id="PF24626">
    <property type="entry name" value="SH3_Tf2-1"/>
    <property type="match status" value="1"/>
</dbReference>
<dbReference type="FunFam" id="3.30.70.270:FF:000020">
    <property type="entry name" value="Transposon Tf2-6 polyprotein-like Protein"/>
    <property type="match status" value="1"/>
</dbReference>
<dbReference type="Gene3D" id="2.40.70.10">
    <property type="entry name" value="Acid Proteases"/>
    <property type="match status" value="1"/>
</dbReference>
<evidence type="ECO:0000256" key="15">
    <source>
        <dbReference type="ARBA" id="ARBA00023268"/>
    </source>
</evidence>
<dbReference type="Pfam" id="PF08284">
    <property type="entry name" value="RVP_2"/>
    <property type="match status" value="1"/>
</dbReference>
<dbReference type="GO" id="GO:0006508">
    <property type="term" value="P:proteolysis"/>
    <property type="evidence" value="ECO:0007669"/>
    <property type="project" value="UniProtKB-KW"/>
</dbReference>
<feature type="compositionally biased region" description="Basic and acidic residues" evidence="16">
    <location>
        <begin position="242"/>
        <end position="252"/>
    </location>
</feature>
<evidence type="ECO:0000256" key="5">
    <source>
        <dbReference type="ARBA" id="ARBA00022723"/>
    </source>
</evidence>
<feature type="compositionally biased region" description="Polar residues" evidence="16">
    <location>
        <begin position="226"/>
        <end position="236"/>
    </location>
</feature>
<dbReference type="InterPro" id="IPR000953">
    <property type="entry name" value="Chromo/chromo_shadow_dom"/>
</dbReference>
<accession>A0A087HA04</accession>
<keyword evidence="10" id="KW-0229">DNA integration</keyword>
<gene>
    <name evidence="19" type="ordered locus">AALP_Aa3g181900</name>
</gene>
<dbReference type="SUPFAM" id="SSF54160">
    <property type="entry name" value="Chromo domain-like"/>
    <property type="match status" value="1"/>
</dbReference>
<keyword evidence="9" id="KW-0460">Magnesium</keyword>
<feature type="compositionally biased region" description="Basic and acidic residues" evidence="16">
    <location>
        <begin position="158"/>
        <end position="177"/>
    </location>
</feature>
<dbReference type="eggNOG" id="KOG0017">
    <property type="taxonomic scope" value="Eukaryota"/>
</dbReference>
<dbReference type="FunFam" id="1.10.340.70:FF:000001">
    <property type="entry name" value="Retrovirus-related Pol polyprotein from transposon gypsy-like Protein"/>
    <property type="match status" value="1"/>
</dbReference>
<evidence type="ECO:0000256" key="1">
    <source>
        <dbReference type="ARBA" id="ARBA00022670"/>
    </source>
</evidence>
<evidence type="ECO:0000256" key="7">
    <source>
        <dbReference type="ARBA" id="ARBA00022759"/>
    </source>
</evidence>
<keyword evidence="14" id="KW-0233">DNA recombination</keyword>
<dbReference type="InterPro" id="IPR056924">
    <property type="entry name" value="SH3_Tf2-1"/>
</dbReference>
<evidence type="ECO:0000256" key="9">
    <source>
        <dbReference type="ARBA" id="ARBA00022842"/>
    </source>
</evidence>
<feature type="region of interest" description="Disordered" evidence="16">
    <location>
        <begin position="136"/>
        <end position="265"/>
    </location>
</feature>
<dbReference type="CDD" id="cd01647">
    <property type="entry name" value="RT_LTR"/>
    <property type="match status" value="1"/>
</dbReference>
<dbReference type="GO" id="GO:0015074">
    <property type="term" value="P:DNA integration"/>
    <property type="evidence" value="ECO:0007669"/>
    <property type="project" value="UniProtKB-KW"/>
</dbReference>
<evidence type="ECO:0000256" key="8">
    <source>
        <dbReference type="ARBA" id="ARBA00022801"/>
    </source>
</evidence>
<dbReference type="InterPro" id="IPR021109">
    <property type="entry name" value="Peptidase_aspartic_dom_sf"/>
</dbReference>
<protein>
    <recommendedName>
        <fullName evidence="21">Reverse transcriptase domain-containing protein</fullName>
    </recommendedName>
</protein>
<evidence type="ECO:0000256" key="13">
    <source>
        <dbReference type="ARBA" id="ARBA00023125"/>
    </source>
</evidence>
<dbReference type="Pfam" id="PF17921">
    <property type="entry name" value="Integrase_H2C2"/>
    <property type="match status" value="1"/>
</dbReference>
<evidence type="ECO:0000259" key="18">
    <source>
        <dbReference type="PROSITE" id="PS50878"/>
    </source>
</evidence>
<feature type="compositionally biased region" description="Basic and acidic residues" evidence="16">
    <location>
        <begin position="140"/>
        <end position="149"/>
    </location>
</feature>
<organism evidence="19 20">
    <name type="scientific">Arabis alpina</name>
    <name type="common">Alpine rock-cress</name>
    <dbReference type="NCBI Taxonomy" id="50452"/>
    <lineage>
        <taxon>Eukaryota</taxon>
        <taxon>Viridiplantae</taxon>
        <taxon>Streptophyta</taxon>
        <taxon>Embryophyta</taxon>
        <taxon>Tracheophyta</taxon>
        <taxon>Spermatophyta</taxon>
        <taxon>Magnoliopsida</taxon>
        <taxon>eudicotyledons</taxon>
        <taxon>Gunneridae</taxon>
        <taxon>Pentapetalae</taxon>
        <taxon>rosids</taxon>
        <taxon>malvids</taxon>
        <taxon>Brassicales</taxon>
        <taxon>Brassicaceae</taxon>
        <taxon>Arabideae</taxon>
        <taxon>Arabis</taxon>
    </lineage>
</organism>
<reference evidence="20" key="1">
    <citation type="journal article" date="2015" name="Nat. Plants">
        <title>Genome expansion of Arabis alpina linked with retrotransposition and reduced symmetric DNA methylation.</title>
        <authorList>
            <person name="Willing E.M."/>
            <person name="Rawat V."/>
            <person name="Mandakova T."/>
            <person name="Maumus F."/>
            <person name="James G.V."/>
            <person name="Nordstroem K.J."/>
            <person name="Becker C."/>
            <person name="Warthmann N."/>
            <person name="Chica C."/>
            <person name="Szarzynska B."/>
            <person name="Zytnicki M."/>
            <person name="Albani M.C."/>
            <person name="Kiefer C."/>
            <person name="Bergonzi S."/>
            <person name="Castaings L."/>
            <person name="Mateos J.L."/>
            <person name="Berns M.C."/>
            <person name="Bujdoso N."/>
            <person name="Piofczyk T."/>
            <person name="de Lorenzo L."/>
            <person name="Barrero-Sicilia C."/>
            <person name="Mateos I."/>
            <person name="Piednoel M."/>
            <person name="Hagmann J."/>
            <person name="Chen-Min-Tao R."/>
            <person name="Iglesias-Fernandez R."/>
            <person name="Schuster S.C."/>
            <person name="Alonso-Blanco C."/>
            <person name="Roudier F."/>
            <person name="Carbonero P."/>
            <person name="Paz-Ares J."/>
            <person name="Davis S.J."/>
            <person name="Pecinka A."/>
            <person name="Quesneville H."/>
            <person name="Colot V."/>
            <person name="Lysak M.A."/>
            <person name="Weigel D."/>
            <person name="Coupland G."/>
            <person name="Schneeberger K."/>
        </authorList>
    </citation>
    <scope>NUCLEOTIDE SEQUENCE [LARGE SCALE GENOMIC DNA]</scope>
    <source>
        <strain evidence="20">cv. Pajares</strain>
    </source>
</reference>
<feature type="compositionally biased region" description="Polar residues" evidence="16">
    <location>
        <begin position="256"/>
        <end position="265"/>
    </location>
</feature>
<dbReference type="InterPro" id="IPR041588">
    <property type="entry name" value="Integrase_H2C2"/>
</dbReference>
<dbReference type="Proteomes" id="UP000029120">
    <property type="component" value="Chromosome 3"/>
</dbReference>
<dbReference type="GO" id="GO:0003964">
    <property type="term" value="F:RNA-directed DNA polymerase activity"/>
    <property type="evidence" value="ECO:0007669"/>
    <property type="project" value="UniProtKB-KW"/>
</dbReference>
<dbReference type="CDD" id="cd09274">
    <property type="entry name" value="RNase_HI_RT_Ty3"/>
    <property type="match status" value="1"/>
</dbReference>
<evidence type="ECO:0000256" key="10">
    <source>
        <dbReference type="ARBA" id="ARBA00022908"/>
    </source>
</evidence>
<dbReference type="Gene3D" id="3.10.20.370">
    <property type="match status" value="1"/>
</dbReference>
<dbReference type="SUPFAM" id="SSF56672">
    <property type="entry name" value="DNA/RNA polymerases"/>
    <property type="match status" value="1"/>
</dbReference>
<dbReference type="PANTHER" id="PTHR37984">
    <property type="entry name" value="PROTEIN CBG26694"/>
    <property type="match status" value="1"/>
</dbReference>
<keyword evidence="3" id="KW-0548">Nucleotidyltransferase</keyword>
<dbReference type="InterPro" id="IPR043502">
    <property type="entry name" value="DNA/RNA_pol_sf"/>
</dbReference>
<dbReference type="CDD" id="cd00303">
    <property type="entry name" value="retropepsin_like"/>
    <property type="match status" value="1"/>
</dbReference>
<dbReference type="GO" id="GO:0003887">
    <property type="term" value="F:DNA-directed DNA polymerase activity"/>
    <property type="evidence" value="ECO:0007669"/>
    <property type="project" value="UniProtKB-KW"/>
</dbReference>
<evidence type="ECO:0000313" key="20">
    <source>
        <dbReference type="Proteomes" id="UP000029120"/>
    </source>
</evidence>
<dbReference type="InterPro" id="IPR000477">
    <property type="entry name" value="RT_dom"/>
</dbReference>
<dbReference type="InterPro" id="IPR043128">
    <property type="entry name" value="Rev_trsase/Diguanyl_cyclase"/>
</dbReference>
<dbReference type="SUPFAM" id="SSF50630">
    <property type="entry name" value="Acid proteases"/>
    <property type="match status" value="1"/>
</dbReference>
<sequence>MLAGWLPREVVSPSSSPFCYTPNHEDEVSFCCSPTHEDEVLASEGWDDSLYSLSTDVPPQLLGVYKDFDKIPTPFPIVKKAVTSVFWDLSKCPVPSHLDPSLVGPNIKRKAKKPAKETKGPVDLKVLEAVNGHVTNGEVRVAEEDKARGSEGFGEQFSDQKADHDEEASSRKQENHRLGSYLGGAAERNGEDENSFGANHDRSGANQKKDCGGIRSKAERKDDISVSAQAGPSQTAPPFVQRDGKGVTEEAPFRTPTPQTESNGGEIQTGAVLQQEWRPPESREQPVTRKLELPMFNGEKVESWVMRVDQYFEMGNFSETQKMHAVGICLDGDVVGTVKDYCRDFIVLAAQAPDLQESALELAFMIGLKPTIRARMKSFDPRHLEKMMSVAKTVADWDLTEEEGPVSNHGGEMATLSLNSLVGISSPRTMKLKAKMLGTEVVMMIDSGASHNFISEPLVKRLSMKTEESHCYGVMTGMGIEVVERGICREVELEMQGITVVTDFLPIERGGADVILGIQWLETLGEMKANWKLQRAKFRMNGQKVTIQGDPELVCAPITLKALWKAIGDEGQGVIVEFGSLQAGQKTKDELSRQLKRVLGEFPQVFEEPQGLPPSRGKEHGIVLTPCTSPASVRPFRYPQAQKEEIERQVATMLAAGIIQGSNSPYSSPVLLVKKKDGSWRFCVDYRALNKATIPDSFPIPMIDQLLDELHGAKVFSKLDLKAGYHQILVKKEDVPKTAFRTHEGHYEFLVRPFGLSNAPATFQSLMNEVFKKYLRRFVLVFFDDILVYSQTLAEHQDHLRTVLGVLEEHQLYANRKKCYFGCESVEYLGHVISAEGVSADPEKISAMEKWPVPRNVKALRGFLGLTGYYRKFVQRYGEIARTLTALLKKDKFSWGPEADEAFLKLKRAMVTVPVLAMADFTTLFVVESDASGVGLGAVLMQNQRPIAYFSQALTERQMLKSIYERELMAIVFAIQKWRHYLLVRTDQKSLKFLLEQREINVEYQRWLTKILGFDFEIHYKPGLENKAADALSRKEAMPQLFALSVPTAIQLEDIGSEVDKDPQLKKLKEEVLRDPSTHPNYAVVQGRLLRQGKLVLPRTSQLVGVILREFHDGKVGGHGGVLKTQRRIGDLFYWQGMMTEIREYVAECLVCQKHKYSTLVKAPFRCLRGGTVVHPGSGWQGPSSVLALPTIPNLMMTPFKAVFGRDPPTLVKFENGSTTNAKLETHLRERDAVIILLRQHILKAQQVMKRQADKHRREVEFQVGDTVYLKLKPYRQKSLARRSNEKLSARYYGPYEVLARVGEVAYKLKLPAEAKVHHTYHVSQLKLAKGSVLTPAELPPQLTDEGYLAAEPEFFMGFRNNILSGQPEVLIKWKGLPACDSTWEWTGVIAEQFPAFNLEDKVNFQAPGNDTSVRDKQPIIFQYHIKAKKPAKETKGPVDLKVLEAVNGHVTNGEVRVAEEDKARGSEGFEGFA</sequence>
<dbReference type="GO" id="GO:0003677">
    <property type="term" value="F:DNA binding"/>
    <property type="evidence" value="ECO:0007669"/>
    <property type="project" value="UniProtKB-KW"/>
</dbReference>
<proteinExistence type="predicted"/>
<dbReference type="EMBL" id="CM002871">
    <property type="protein sequence ID" value="KFK38956.1"/>
    <property type="molecule type" value="Genomic_DNA"/>
</dbReference>
<keyword evidence="2" id="KW-0808">Transferase</keyword>
<feature type="compositionally biased region" description="Basic and acidic residues" evidence="16">
    <location>
        <begin position="199"/>
        <end position="224"/>
    </location>
</feature>
<dbReference type="Gramene" id="KFK38956">
    <property type="protein sequence ID" value="KFK38956"/>
    <property type="gene ID" value="AALP_AA3G181900"/>
</dbReference>
<dbReference type="GO" id="GO:0004519">
    <property type="term" value="F:endonuclease activity"/>
    <property type="evidence" value="ECO:0007669"/>
    <property type="project" value="UniProtKB-KW"/>
</dbReference>
<dbReference type="PROSITE" id="PS50013">
    <property type="entry name" value="CHROMO_2"/>
    <property type="match status" value="1"/>
</dbReference>
<evidence type="ECO:0000256" key="2">
    <source>
        <dbReference type="ARBA" id="ARBA00022679"/>
    </source>
</evidence>
<keyword evidence="12" id="KW-0239">DNA-directed DNA polymerase</keyword>
<dbReference type="Gene3D" id="3.10.10.10">
    <property type="entry name" value="HIV Type 1 Reverse Transcriptase, subunit A, domain 1"/>
    <property type="match status" value="1"/>
</dbReference>
<keyword evidence="4" id="KW-0540">Nuclease</keyword>
<dbReference type="Pfam" id="PF17919">
    <property type="entry name" value="RT_RNaseH_2"/>
    <property type="match status" value="1"/>
</dbReference>